<feature type="region of interest" description="Disordered" evidence="1">
    <location>
        <begin position="1"/>
        <end position="33"/>
    </location>
</feature>
<keyword evidence="3" id="KW-1185">Reference proteome</keyword>
<protein>
    <submittedName>
        <fullName evidence="2">Uncharacterized protein</fullName>
    </submittedName>
</protein>
<organism evidence="2 3">
    <name type="scientific">Candidatus Methylacidithermus pantelleriae</name>
    <dbReference type="NCBI Taxonomy" id="2744239"/>
    <lineage>
        <taxon>Bacteria</taxon>
        <taxon>Pseudomonadati</taxon>
        <taxon>Verrucomicrobiota</taxon>
        <taxon>Methylacidiphilae</taxon>
        <taxon>Methylacidiphilales</taxon>
        <taxon>Methylacidiphilaceae</taxon>
        <taxon>Candidatus Methylacidithermus</taxon>
    </lineage>
</organism>
<evidence type="ECO:0000313" key="2">
    <source>
        <dbReference type="EMBL" id="CAF0695791.1"/>
    </source>
</evidence>
<gene>
    <name evidence="2" type="ORF">MPNT_20013</name>
</gene>
<dbReference type="EMBL" id="CAJNOB010000012">
    <property type="protein sequence ID" value="CAF0695791.1"/>
    <property type="molecule type" value="Genomic_DNA"/>
</dbReference>
<dbReference type="Proteomes" id="UP000663859">
    <property type="component" value="Unassembled WGS sequence"/>
</dbReference>
<reference evidence="2" key="1">
    <citation type="submission" date="2021-02" db="EMBL/GenBank/DDBJ databases">
        <authorList>
            <person name="Cremers G."/>
            <person name="Picone N."/>
        </authorList>
    </citation>
    <scope>NUCLEOTIDE SEQUENCE</scope>
    <source>
        <strain evidence="2">PQ17</strain>
    </source>
</reference>
<dbReference type="AlphaFoldDB" id="A0A8J2BP40"/>
<accession>A0A8J2BP40</accession>
<comment type="caution">
    <text evidence="2">The sequence shown here is derived from an EMBL/GenBank/DDBJ whole genome shotgun (WGS) entry which is preliminary data.</text>
</comment>
<sequence>MSMPTAPARQRVTKGRGCASTLANTRHSFRSRTKREQLADASRFWTSFPLLVVSVTIRLAASARKIAFRPQAKRTSSRTSYWLGLPPSVRQPQRQQIGCRPEQLRFGTTGCRRSCPSNSR</sequence>
<name>A0A8J2BP40_9BACT</name>
<evidence type="ECO:0000313" key="3">
    <source>
        <dbReference type="Proteomes" id="UP000663859"/>
    </source>
</evidence>
<evidence type="ECO:0000256" key="1">
    <source>
        <dbReference type="SAM" id="MobiDB-lite"/>
    </source>
</evidence>
<proteinExistence type="predicted"/>